<dbReference type="Pfam" id="PF17815">
    <property type="entry name" value="PDZ_3"/>
    <property type="match status" value="1"/>
</dbReference>
<feature type="chain" id="PRO_5046117438" evidence="4">
    <location>
        <begin position="21"/>
        <end position="502"/>
    </location>
</feature>
<dbReference type="PROSITE" id="PS50106">
    <property type="entry name" value="PDZ"/>
    <property type="match status" value="1"/>
</dbReference>
<keyword evidence="4" id="KW-0732">Signal</keyword>
<dbReference type="InterPro" id="IPR046449">
    <property type="entry name" value="DEGP_PDZ_sf"/>
</dbReference>
<evidence type="ECO:0000256" key="3">
    <source>
        <dbReference type="ARBA" id="ARBA00022825"/>
    </source>
</evidence>
<dbReference type="Gene3D" id="2.40.10.10">
    <property type="entry name" value="Trypsin-like serine proteases"/>
    <property type="match status" value="2"/>
</dbReference>
<keyword evidence="7" id="KW-1185">Reference proteome</keyword>
<evidence type="ECO:0000313" key="6">
    <source>
        <dbReference type="EMBL" id="MCW1915450.1"/>
    </source>
</evidence>
<dbReference type="Proteomes" id="UP001165653">
    <property type="component" value="Unassembled WGS sequence"/>
</dbReference>
<evidence type="ECO:0000256" key="1">
    <source>
        <dbReference type="ARBA" id="ARBA00022670"/>
    </source>
</evidence>
<feature type="domain" description="PDZ" evidence="5">
    <location>
        <begin position="274"/>
        <end position="306"/>
    </location>
</feature>
<feature type="signal peptide" evidence="4">
    <location>
        <begin position="1"/>
        <end position="20"/>
    </location>
</feature>
<dbReference type="InterPro" id="IPR009003">
    <property type="entry name" value="Peptidase_S1_PA"/>
</dbReference>
<keyword evidence="3" id="KW-0720">Serine protease</keyword>
<evidence type="ECO:0000256" key="2">
    <source>
        <dbReference type="ARBA" id="ARBA00022801"/>
    </source>
</evidence>
<dbReference type="SUPFAM" id="SSF50494">
    <property type="entry name" value="Trypsin-like serine proteases"/>
    <property type="match status" value="1"/>
</dbReference>
<evidence type="ECO:0000259" key="5">
    <source>
        <dbReference type="PROSITE" id="PS50106"/>
    </source>
</evidence>
<dbReference type="InterPro" id="IPR041517">
    <property type="entry name" value="DEGP_PDZ"/>
</dbReference>
<proteinExistence type="predicted"/>
<sequence>MRARSFAPLALLLIAGQLAAQETAAVAVETPPIPQKPPGAPSDIYRSVVRIEAAVQTPDYATPWNSGRFGGGIGTGFLIGENKFLTNAHVVSNERRLLITVHGSPRKYPAKVKFVAHDCDLALLEVEDFTDFKDFPKLSFGEVPQLESQVRVIGYPIGGERLSVTRGVVSRIDFSSYSHSRADSHLIVQIDAAINPGNSGGPVVQDNKVVGVAFQGLRQADNTGYIIPTPVIRRFLKDIEDGTYDFYVDLGAATFPLFNPAMRKALKMEDNGLGVLVTDVTPTGACEGVLKPGDVILSMDGHEVDSGGQILLDGEKVDMNEVVERKFAGDKVALKWLRDGKEENQEITLKTLPPARMYAIQYEKKPRYFVFAGLVFQPLDTNLFASVKFDDVNVRRLYNDYLPKGIFTEREDIVVLTRVESDPVNSQLGGFSGLAVDKINGVTVKSLKHAHELLNPPTLPEFHVVELFGASRPLVMPANAVEAANERVRETYAIERLSNFTE</sequence>
<dbReference type="SUPFAM" id="SSF50156">
    <property type="entry name" value="PDZ domain-like"/>
    <property type="match status" value="1"/>
</dbReference>
<evidence type="ECO:0000313" key="7">
    <source>
        <dbReference type="Proteomes" id="UP001165653"/>
    </source>
</evidence>
<dbReference type="PANTHER" id="PTHR45980">
    <property type="match status" value="1"/>
</dbReference>
<reference evidence="6" key="1">
    <citation type="submission" date="2022-10" db="EMBL/GenBank/DDBJ databases">
        <title>Luteolibacter sp. GHJ8, whole genome shotgun sequencing project.</title>
        <authorList>
            <person name="Zhao G."/>
            <person name="Shen L."/>
        </authorList>
    </citation>
    <scope>NUCLEOTIDE SEQUENCE</scope>
    <source>
        <strain evidence="6">GHJ8</strain>
    </source>
</reference>
<keyword evidence="1" id="KW-0645">Protease</keyword>
<dbReference type="RefSeq" id="WP_264514999.1">
    <property type="nucleotide sequence ID" value="NZ_JAPDDR010000009.1"/>
</dbReference>
<dbReference type="Gene3D" id="2.30.42.10">
    <property type="match status" value="1"/>
</dbReference>
<dbReference type="Gene3D" id="3.20.190.20">
    <property type="match status" value="1"/>
</dbReference>
<name>A0ABT3G6L5_9BACT</name>
<dbReference type="InterPro" id="IPR001478">
    <property type="entry name" value="PDZ"/>
</dbReference>
<dbReference type="PRINTS" id="PR00834">
    <property type="entry name" value="PROTEASES2C"/>
</dbReference>
<dbReference type="EMBL" id="JAPDDR010000009">
    <property type="protein sequence ID" value="MCW1915450.1"/>
    <property type="molecule type" value="Genomic_DNA"/>
</dbReference>
<keyword evidence="2" id="KW-0378">Hydrolase</keyword>
<dbReference type="InterPro" id="IPR036034">
    <property type="entry name" value="PDZ_sf"/>
</dbReference>
<accession>A0ABT3G6L5</accession>
<dbReference type="Pfam" id="PF13180">
    <property type="entry name" value="PDZ_2"/>
    <property type="match status" value="1"/>
</dbReference>
<comment type="caution">
    <text evidence="6">The sequence shown here is derived from an EMBL/GenBank/DDBJ whole genome shotgun (WGS) entry which is preliminary data.</text>
</comment>
<gene>
    <name evidence="6" type="ORF">OJ996_17830</name>
</gene>
<protein>
    <submittedName>
        <fullName evidence="6">Trypsin-like peptidase domain-containing protein</fullName>
    </submittedName>
</protein>
<evidence type="ECO:0000256" key="4">
    <source>
        <dbReference type="SAM" id="SignalP"/>
    </source>
</evidence>
<organism evidence="6 7">
    <name type="scientific">Luteolibacter rhizosphaerae</name>
    <dbReference type="NCBI Taxonomy" id="2989719"/>
    <lineage>
        <taxon>Bacteria</taxon>
        <taxon>Pseudomonadati</taxon>
        <taxon>Verrucomicrobiota</taxon>
        <taxon>Verrucomicrobiia</taxon>
        <taxon>Verrucomicrobiales</taxon>
        <taxon>Verrucomicrobiaceae</taxon>
        <taxon>Luteolibacter</taxon>
    </lineage>
</organism>
<dbReference type="PANTHER" id="PTHR45980:SF9">
    <property type="entry name" value="PROTEASE DO-LIKE 10, MITOCHONDRIAL-RELATED"/>
    <property type="match status" value="1"/>
</dbReference>
<dbReference type="InterPro" id="IPR001940">
    <property type="entry name" value="Peptidase_S1C"/>
</dbReference>
<dbReference type="InterPro" id="IPR043504">
    <property type="entry name" value="Peptidase_S1_PA_chymotrypsin"/>
</dbReference>
<dbReference type="Pfam" id="PF13365">
    <property type="entry name" value="Trypsin_2"/>
    <property type="match status" value="1"/>
</dbReference>